<organism evidence="1 2">
    <name type="scientific">Pseudomonas frederiksbergensis</name>
    <dbReference type="NCBI Taxonomy" id="104087"/>
    <lineage>
        <taxon>Bacteria</taxon>
        <taxon>Pseudomonadati</taxon>
        <taxon>Pseudomonadota</taxon>
        <taxon>Gammaproteobacteria</taxon>
        <taxon>Pseudomonadales</taxon>
        <taxon>Pseudomonadaceae</taxon>
        <taxon>Pseudomonas</taxon>
    </lineage>
</organism>
<dbReference type="Gene3D" id="2.80.10.50">
    <property type="match status" value="2"/>
</dbReference>
<sequence>MTIDANHGTTPRAGELDPEFNGGNLLELLGVSANNVAIGPNNNIYIAGATKKILEEGDSGFDLDYCISVFTPDGTPGSFYNNSNIIQGAYASNFPSEAFRIFVSPDGKILTLGAVLIDRDSNKMQFGLSRHLPNGELDSSFGHKGHSVLSFKFDQLQLGLANRITTSKDGAPSYLKPTLDEISLCVHDSRIYIAGRAIRPNSTLGLTLLMCLDESGNLAMDFGDGGAVVIESPAKIETVLAKLLVTNERLYLAGSLDGVPAWARLHLDGRLDTSFGSGGFLLGSVGPGVIYATAIHGNSKLLGAGYNVPDGPPGGMLTSIDKDGAKDTDFNNGEPILQPIEPDFRWRDCAIDQRGHIVACGETVHILDTGTKLVFGRYLPNGTLDLSFGNGGLSHFHKKWLLTNPAIAIQTDNAIVVVAISFADLNSPPVHIVFRLKG</sequence>
<protein>
    <recommendedName>
        <fullName evidence="3">Delta-60 repeat domain-containing protein</fullName>
    </recommendedName>
</protein>
<evidence type="ECO:0008006" key="3">
    <source>
        <dbReference type="Google" id="ProtNLM"/>
    </source>
</evidence>
<reference evidence="2" key="1">
    <citation type="submission" date="2015-03" db="EMBL/GenBank/DDBJ databases">
        <title>Pseudomonas frederiksbergensis hydrocarbon degrader.</title>
        <authorList>
            <person name="Brown L.M."/>
            <person name="Ruiz O.N."/>
            <person name="Mueller S."/>
            <person name="Gunasekera T.S."/>
        </authorList>
    </citation>
    <scope>NUCLEOTIDE SEQUENCE [LARGE SCALE GENOMIC DNA]</scope>
    <source>
        <strain evidence="2">SI8</strain>
    </source>
</reference>
<name>A0A0B1Z3S1_9PSED</name>
<dbReference type="Pfam" id="PF17164">
    <property type="entry name" value="DUF5122"/>
    <property type="match status" value="1"/>
</dbReference>
<evidence type="ECO:0000313" key="1">
    <source>
        <dbReference type="EMBL" id="KHK65245.1"/>
    </source>
</evidence>
<dbReference type="Proteomes" id="UP000030949">
    <property type="component" value="Unassembled WGS sequence"/>
</dbReference>
<gene>
    <name evidence="1" type="ORF">JZ00_09380</name>
</gene>
<dbReference type="AlphaFoldDB" id="A0A0B1Z3S1"/>
<proteinExistence type="predicted"/>
<dbReference type="InterPro" id="IPR013431">
    <property type="entry name" value="Delta_60_rpt"/>
</dbReference>
<accession>A0A0B1Z3S1</accession>
<comment type="caution">
    <text evidence="1">The sequence shown here is derived from an EMBL/GenBank/DDBJ whole genome shotgun (WGS) entry which is preliminary data.</text>
</comment>
<evidence type="ECO:0000313" key="2">
    <source>
        <dbReference type="Proteomes" id="UP000030949"/>
    </source>
</evidence>
<dbReference type="NCBIfam" id="TIGR02608">
    <property type="entry name" value="delta_60_rpt"/>
    <property type="match status" value="3"/>
</dbReference>
<dbReference type="EMBL" id="JQGJ01000004">
    <property type="protein sequence ID" value="KHK65245.1"/>
    <property type="molecule type" value="Genomic_DNA"/>
</dbReference>